<feature type="region of interest" description="Disordered" evidence="1">
    <location>
        <begin position="170"/>
        <end position="211"/>
    </location>
</feature>
<feature type="region of interest" description="Disordered" evidence="1">
    <location>
        <begin position="1"/>
        <end position="64"/>
    </location>
</feature>
<keyword evidence="3" id="KW-1185">Reference proteome</keyword>
<evidence type="ECO:0000313" key="3">
    <source>
        <dbReference type="Proteomes" id="UP001159405"/>
    </source>
</evidence>
<protein>
    <submittedName>
        <fullName evidence="2">Uncharacterized protein</fullName>
    </submittedName>
</protein>
<feature type="compositionally biased region" description="Low complexity" evidence="1">
    <location>
        <begin position="343"/>
        <end position="356"/>
    </location>
</feature>
<evidence type="ECO:0000313" key="2">
    <source>
        <dbReference type="EMBL" id="CAH3110681.1"/>
    </source>
</evidence>
<feature type="compositionally biased region" description="Polar residues" evidence="1">
    <location>
        <begin position="39"/>
        <end position="48"/>
    </location>
</feature>
<feature type="region of interest" description="Disordered" evidence="1">
    <location>
        <begin position="322"/>
        <end position="358"/>
    </location>
</feature>
<accession>A0ABN8NID1</accession>
<dbReference type="Pfam" id="PF15226">
    <property type="entry name" value="HPIP"/>
    <property type="match status" value="1"/>
</dbReference>
<gene>
    <name evidence="2" type="ORF">PLOB_00019652</name>
</gene>
<comment type="caution">
    <text evidence="2">The sequence shown here is derived from an EMBL/GenBank/DDBJ whole genome shotgun (WGS) entry which is preliminary data.</text>
</comment>
<name>A0ABN8NID1_9CNID</name>
<dbReference type="PANTHER" id="PTHR16246">
    <property type="entry name" value="HOST CELL FACTOR C1 REGULATOR 1"/>
    <property type="match status" value="1"/>
</dbReference>
<feature type="compositionally biased region" description="Acidic residues" evidence="1">
    <location>
        <begin position="256"/>
        <end position="269"/>
    </location>
</feature>
<evidence type="ECO:0000256" key="1">
    <source>
        <dbReference type="SAM" id="MobiDB-lite"/>
    </source>
</evidence>
<dbReference type="InterPro" id="IPR029195">
    <property type="entry name" value="HCFC1R1"/>
</dbReference>
<feature type="compositionally biased region" description="Basic and acidic residues" evidence="1">
    <location>
        <begin position="322"/>
        <end position="339"/>
    </location>
</feature>
<feature type="region of interest" description="Disordered" evidence="1">
    <location>
        <begin position="245"/>
        <end position="277"/>
    </location>
</feature>
<dbReference type="PANTHER" id="PTHR16246:SF2">
    <property type="entry name" value="HOST CELL FACTOR C1 REGULATOR 1"/>
    <property type="match status" value="1"/>
</dbReference>
<sequence length="394" mass="43679">MDNNNSIPYGTISWDNEDSFSPSSQQREAQHVPLARNLNPVNNHQNGLRYSLRGPQFPAPQQRNERVGLSRNLDMLNHRQGQPQRNVSNSATSSTIQYEGLFSLRPLQNPSIQIQSNSNEGETFSPSASSYVNTLRGSSSINTGIASDMEVPSFSTAGVSSDNMCNSNVGIPQRVTDISSHDSTLASRAKRKSSTTDREEGQGGPSTKQFLSEERMAARMHNLRISNDHNYPVNIMQRYLDQFVAHQPPGSSESPVDNDDQEFENNDESTEGRQENLPVFVIPPNVKEALNESQSNSILPEAIFKQLSKPCLAVIPWKSPEDRLNLSSEDKPDDQDQRGNRLSSSNSSSSTNSCTSLVMESCPEAERFEDKGVHHVEIVGECSMFSLEDDDMEP</sequence>
<dbReference type="EMBL" id="CALNXK010000023">
    <property type="protein sequence ID" value="CAH3110681.1"/>
    <property type="molecule type" value="Genomic_DNA"/>
</dbReference>
<dbReference type="Proteomes" id="UP001159405">
    <property type="component" value="Unassembled WGS sequence"/>
</dbReference>
<proteinExistence type="predicted"/>
<reference evidence="2 3" key="1">
    <citation type="submission" date="2022-05" db="EMBL/GenBank/DDBJ databases">
        <authorList>
            <consortium name="Genoscope - CEA"/>
            <person name="William W."/>
        </authorList>
    </citation>
    <scope>NUCLEOTIDE SEQUENCE [LARGE SCALE GENOMIC DNA]</scope>
</reference>
<organism evidence="2 3">
    <name type="scientific">Porites lobata</name>
    <dbReference type="NCBI Taxonomy" id="104759"/>
    <lineage>
        <taxon>Eukaryota</taxon>
        <taxon>Metazoa</taxon>
        <taxon>Cnidaria</taxon>
        <taxon>Anthozoa</taxon>
        <taxon>Hexacorallia</taxon>
        <taxon>Scleractinia</taxon>
        <taxon>Fungiina</taxon>
        <taxon>Poritidae</taxon>
        <taxon>Porites</taxon>
    </lineage>
</organism>
<feature type="compositionally biased region" description="Polar residues" evidence="1">
    <location>
        <begin position="170"/>
        <end position="186"/>
    </location>
</feature>